<dbReference type="PROSITE" id="PS51819">
    <property type="entry name" value="VOC"/>
    <property type="match status" value="1"/>
</dbReference>
<dbReference type="InterPro" id="IPR037523">
    <property type="entry name" value="VOC_core"/>
</dbReference>
<dbReference type="PANTHER" id="PTHR39175">
    <property type="entry name" value="FAMILY PROTEIN, PUTATIVE (AFU_ORTHOLOGUE AFUA_3G15060)-RELATED"/>
    <property type="match status" value="1"/>
</dbReference>
<accession>A0A5D4SV51</accession>
<reference evidence="2 3" key="1">
    <citation type="submission" date="2019-08" db="EMBL/GenBank/DDBJ databases">
        <title>Bacillus genomes from the desert of Cuatro Cienegas, Coahuila.</title>
        <authorList>
            <person name="Olmedo-Alvarez G."/>
        </authorList>
    </citation>
    <scope>NUCLEOTIDE SEQUENCE [LARGE SCALE GENOMIC DNA]</scope>
    <source>
        <strain evidence="2 3">CH98b_3T</strain>
    </source>
</reference>
<dbReference type="Pfam" id="PF00903">
    <property type="entry name" value="Glyoxalase"/>
    <property type="match status" value="1"/>
</dbReference>
<comment type="caution">
    <text evidence="2">The sequence shown here is derived from an EMBL/GenBank/DDBJ whole genome shotgun (WGS) entry which is preliminary data.</text>
</comment>
<dbReference type="PANTHER" id="PTHR39175:SF1">
    <property type="entry name" value="FAMILY PROTEIN, PUTATIVE (AFU_ORTHOLOGUE AFUA_3G15060)-RELATED"/>
    <property type="match status" value="1"/>
</dbReference>
<evidence type="ECO:0000259" key="1">
    <source>
        <dbReference type="PROSITE" id="PS51819"/>
    </source>
</evidence>
<feature type="domain" description="VOC" evidence="1">
    <location>
        <begin position="7"/>
        <end position="121"/>
    </location>
</feature>
<dbReference type="InterPro" id="IPR004360">
    <property type="entry name" value="Glyas_Fos-R_dOase_dom"/>
</dbReference>
<dbReference type="AlphaFoldDB" id="A0A5D4SV51"/>
<dbReference type="Proteomes" id="UP000324517">
    <property type="component" value="Unassembled WGS sequence"/>
</dbReference>
<dbReference type="Gene3D" id="3.10.180.10">
    <property type="entry name" value="2,3-Dihydroxybiphenyl 1,2-Dioxygenase, domain 1"/>
    <property type="match status" value="1"/>
</dbReference>
<evidence type="ECO:0000313" key="2">
    <source>
        <dbReference type="EMBL" id="TYS67307.1"/>
    </source>
</evidence>
<dbReference type="OrthoDB" id="9813630at2"/>
<organism evidence="2 3">
    <name type="scientific">Sutcliffiella horikoshii</name>
    <dbReference type="NCBI Taxonomy" id="79883"/>
    <lineage>
        <taxon>Bacteria</taxon>
        <taxon>Bacillati</taxon>
        <taxon>Bacillota</taxon>
        <taxon>Bacilli</taxon>
        <taxon>Bacillales</taxon>
        <taxon>Bacillaceae</taxon>
        <taxon>Sutcliffiella</taxon>
    </lineage>
</organism>
<gene>
    <name evidence="2" type="ORF">FZC75_18865</name>
</gene>
<sequence>MSFTINKIDHVQLAMPKGLEDEARRFYGEILVLEEVEKPETLRKRGGVWFARGAVHLHLGVEEPFVPAKKAHPAFEVHQIEEYKSYLSSRAVEYTVDDNLPGANRIYVSDPFGNRLEFLEWV</sequence>
<evidence type="ECO:0000313" key="3">
    <source>
        <dbReference type="Proteomes" id="UP000324517"/>
    </source>
</evidence>
<name>A0A5D4SV51_9BACI</name>
<protein>
    <submittedName>
        <fullName evidence="2">Glyoxalase</fullName>
    </submittedName>
</protein>
<proteinExistence type="predicted"/>
<dbReference type="InterPro" id="IPR029068">
    <property type="entry name" value="Glyas_Bleomycin-R_OHBP_Dase"/>
</dbReference>
<dbReference type="RefSeq" id="WP_010191691.1">
    <property type="nucleotide sequence ID" value="NZ_JBNIKO010000013.1"/>
</dbReference>
<dbReference type="EMBL" id="VTET01000012">
    <property type="protein sequence ID" value="TYS67307.1"/>
    <property type="molecule type" value="Genomic_DNA"/>
</dbReference>
<dbReference type="SUPFAM" id="SSF54593">
    <property type="entry name" value="Glyoxalase/Bleomycin resistance protein/Dihydroxybiphenyl dioxygenase"/>
    <property type="match status" value="1"/>
</dbReference>